<feature type="compositionally biased region" description="Polar residues" evidence="4">
    <location>
        <begin position="138"/>
        <end position="151"/>
    </location>
</feature>
<dbReference type="EMBL" id="JAYMYQ010000005">
    <property type="protein sequence ID" value="KAK7328245.1"/>
    <property type="molecule type" value="Genomic_DNA"/>
</dbReference>
<feature type="region of interest" description="Disordered" evidence="4">
    <location>
        <begin position="179"/>
        <end position="198"/>
    </location>
</feature>
<evidence type="ECO:0000259" key="5">
    <source>
        <dbReference type="Pfam" id="PF03468"/>
    </source>
</evidence>
<keyword evidence="8" id="KW-1185">Reference proteome</keyword>
<dbReference type="GO" id="GO:0031047">
    <property type="term" value="P:regulatory ncRNA-mediated gene silencing"/>
    <property type="evidence" value="ECO:0007669"/>
    <property type="project" value="UniProtKB-KW"/>
</dbReference>
<dbReference type="PANTHER" id="PTHR46602:SF6">
    <property type="entry name" value="XS DOMAIN-CONTAINING PROTEIN-RELATED"/>
    <property type="match status" value="1"/>
</dbReference>
<evidence type="ECO:0000256" key="4">
    <source>
        <dbReference type="SAM" id="MobiDB-lite"/>
    </source>
</evidence>
<comment type="caution">
    <text evidence="7">The sequence shown here is derived from an EMBL/GenBank/DDBJ whole genome shotgun (WGS) entry which is preliminary data.</text>
</comment>
<dbReference type="InterPro" id="IPR038588">
    <property type="entry name" value="XS_domain_sf"/>
</dbReference>
<name>A0AAN9L2F2_CANGL</name>
<organism evidence="7 8">
    <name type="scientific">Canavalia gladiata</name>
    <name type="common">Sword bean</name>
    <name type="synonym">Dolichos gladiatus</name>
    <dbReference type="NCBI Taxonomy" id="3824"/>
    <lineage>
        <taxon>Eukaryota</taxon>
        <taxon>Viridiplantae</taxon>
        <taxon>Streptophyta</taxon>
        <taxon>Embryophyta</taxon>
        <taxon>Tracheophyta</taxon>
        <taxon>Spermatophyta</taxon>
        <taxon>Magnoliopsida</taxon>
        <taxon>eudicotyledons</taxon>
        <taxon>Gunneridae</taxon>
        <taxon>Pentapetalae</taxon>
        <taxon>rosids</taxon>
        <taxon>fabids</taxon>
        <taxon>Fabales</taxon>
        <taxon>Fabaceae</taxon>
        <taxon>Papilionoideae</taxon>
        <taxon>50 kb inversion clade</taxon>
        <taxon>NPAAA clade</taxon>
        <taxon>indigoferoid/millettioid clade</taxon>
        <taxon>Phaseoleae</taxon>
        <taxon>Canavalia</taxon>
    </lineage>
</organism>
<dbReference type="Gene3D" id="3.30.70.2890">
    <property type="entry name" value="XS domain"/>
    <property type="match status" value="1"/>
</dbReference>
<keyword evidence="2" id="KW-0943">RNA-mediated gene silencing</keyword>
<sequence length="633" mass="72370">MADRADPFPELGSVYRSYGSKTSQLSLNVANTKLNSKQTGESRVSSRLGQNMSGGSAPRPWCSENSSSNAWGHPNVIQKLTKWGNSGSGVVNSNNLLDKSNSPKPQAWRGNETWNDSKLPPQSVTPPSLEKGVYSSVEVDTNTSKDCTNGQCKDERISEPHCENNDDKVVDSESDIVFDSDDDLSLDDTDSDTGEKSHEGCKKSKWLRNFFDKLNGLTNEDINSVERQWHCPACQGVPGAIDWYKGLQPLLNHSRTVQARRARLHRMFAETLEEECFRRRAPLTKVGEVHGRWEGLDKKVKDHEIVWPPMVIIMNTRYEQDENNKWIGMGNQELLDCFSDYAALKARHSYGPQGHRGMGVLIFEASTAGYLEAVRLHKHFKEQGRDSEAWNRCENPFVPGGKRQLYGYLASKEDLDIFNRHSGGKSKLKFEMRSYQEMVESKIKHINNDSQQLDYFKSMIAKEQIKSQVFGDSLYAISEKLHLTTEDNCVVRERNKELHQQNKEEMDALENFFQDQIQVIQKAIAEKDDPLVKLQQEKLENVKETCGESLEKEDNKVDNISSLSPQEKEMRQFEAERANVLKIHDEKKLALKKKQWQEQLELEKELENELTQLMDKYTFGQSQEESCQEMNEG</sequence>
<feature type="region of interest" description="Disordered" evidence="4">
    <location>
        <begin position="29"/>
        <end position="68"/>
    </location>
</feature>
<feature type="domain" description="XS" evidence="5">
    <location>
        <begin position="302"/>
        <end position="415"/>
    </location>
</feature>
<feature type="compositionally biased region" description="Acidic residues" evidence="4">
    <location>
        <begin position="179"/>
        <end position="192"/>
    </location>
</feature>
<keyword evidence="1" id="KW-0175">Coiled coil</keyword>
<feature type="domain" description="Zinc finger-XS" evidence="6">
    <location>
        <begin position="231"/>
        <end position="266"/>
    </location>
</feature>
<dbReference type="Pfam" id="PF03470">
    <property type="entry name" value="zf-XS"/>
    <property type="match status" value="1"/>
</dbReference>
<gene>
    <name evidence="7" type="ORF">VNO77_22348</name>
</gene>
<feature type="region of interest" description="Disordered" evidence="4">
    <location>
        <begin position="91"/>
        <end position="171"/>
    </location>
</feature>
<comment type="similarity">
    <text evidence="3">Belongs to the SGS3 family.</text>
</comment>
<dbReference type="Pfam" id="PF03468">
    <property type="entry name" value="XS"/>
    <property type="match status" value="1"/>
</dbReference>
<feature type="compositionally biased region" description="Polar residues" evidence="4">
    <location>
        <begin position="29"/>
        <end position="54"/>
    </location>
</feature>
<reference evidence="7 8" key="1">
    <citation type="submission" date="2024-01" db="EMBL/GenBank/DDBJ databases">
        <title>The genomes of 5 underutilized Papilionoideae crops provide insights into root nodulation and disease resistanc.</title>
        <authorList>
            <person name="Jiang F."/>
        </authorList>
    </citation>
    <scope>NUCLEOTIDE SEQUENCE [LARGE SCALE GENOMIC DNA]</scope>
    <source>
        <strain evidence="7">LVBAO_FW01</strain>
        <tissue evidence="7">Leaves</tissue>
    </source>
</reference>
<dbReference type="PANTHER" id="PTHR46602">
    <property type="entry name" value="PROTEIN SUPPRESSOR OF GENE SILENCING 3"/>
    <property type="match status" value="1"/>
</dbReference>
<proteinExistence type="inferred from homology"/>
<feature type="compositionally biased region" description="Polar residues" evidence="4">
    <location>
        <begin position="112"/>
        <end position="126"/>
    </location>
</feature>
<dbReference type="GO" id="GO:0051607">
    <property type="term" value="P:defense response to virus"/>
    <property type="evidence" value="ECO:0007669"/>
    <property type="project" value="InterPro"/>
</dbReference>
<dbReference type="InterPro" id="IPR005380">
    <property type="entry name" value="XS_domain"/>
</dbReference>
<dbReference type="InterPro" id="IPR005381">
    <property type="entry name" value="Znf-XS_domain"/>
</dbReference>
<dbReference type="CDD" id="cd12266">
    <property type="entry name" value="RRM_like_XS"/>
    <property type="match status" value="1"/>
</dbReference>
<evidence type="ECO:0000313" key="7">
    <source>
        <dbReference type="EMBL" id="KAK7328245.1"/>
    </source>
</evidence>
<evidence type="ECO:0000256" key="3">
    <source>
        <dbReference type="ARBA" id="ARBA00024022"/>
    </source>
</evidence>
<evidence type="ECO:0000313" key="8">
    <source>
        <dbReference type="Proteomes" id="UP001367508"/>
    </source>
</evidence>
<dbReference type="InterPro" id="IPR044287">
    <property type="entry name" value="SGS3"/>
</dbReference>
<protein>
    <submittedName>
        <fullName evidence="7">Uncharacterized protein</fullName>
    </submittedName>
</protein>
<accession>A0AAN9L2F2</accession>
<feature type="compositionally biased region" description="Basic and acidic residues" evidence="4">
    <location>
        <begin position="152"/>
        <end position="171"/>
    </location>
</feature>
<evidence type="ECO:0000259" key="6">
    <source>
        <dbReference type="Pfam" id="PF03470"/>
    </source>
</evidence>
<evidence type="ECO:0000256" key="2">
    <source>
        <dbReference type="ARBA" id="ARBA00023158"/>
    </source>
</evidence>
<evidence type="ECO:0000256" key="1">
    <source>
        <dbReference type="ARBA" id="ARBA00023054"/>
    </source>
</evidence>
<dbReference type="AlphaFoldDB" id="A0AAN9L2F2"/>
<dbReference type="Proteomes" id="UP001367508">
    <property type="component" value="Unassembled WGS sequence"/>
</dbReference>